<evidence type="ECO:0000259" key="8">
    <source>
        <dbReference type="PROSITE" id="PS51382"/>
    </source>
</evidence>
<evidence type="ECO:0000313" key="9">
    <source>
        <dbReference type="EMBL" id="KAK0627355.1"/>
    </source>
</evidence>
<evidence type="ECO:0000256" key="4">
    <source>
        <dbReference type="ARBA" id="ARBA00022989"/>
    </source>
</evidence>
<comment type="similarity">
    <text evidence="2">Belongs to the SYG1 (TC 2.A.94) family.</text>
</comment>
<feature type="compositionally biased region" description="Basic and acidic residues" evidence="6">
    <location>
        <begin position="146"/>
        <end position="155"/>
    </location>
</feature>
<evidence type="ECO:0000256" key="7">
    <source>
        <dbReference type="SAM" id="Phobius"/>
    </source>
</evidence>
<proteinExistence type="inferred from homology"/>
<feature type="domain" description="SPX" evidence="8">
    <location>
        <begin position="1"/>
        <end position="367"/>
    </location>
</feature>
<reference evidence="9" key="1">
    <citation type="submission" date="2023-06" db="EMBL/GenBank/DDBJ databases">
        <title>Genome-scale phylogeny and comparative genomics of the fungal order Sordariales.</title>
        <authorList>
            <consortium name="Lawrence Berkeley National Laboratory"/>
            <person name="Hensen N."/>
            <person name="Bonometti L."/>
            <person name="Westerberg I."/>
            <person name="Brannstrom I.O."/>
            <person name="Guillou S."/>
            <person name="Cros-Aarteil S."/>
            <person name="Calhoun S."/>
            <person name="Haridas S."/>
            <person name="Kuo A."/>
            <person name="Mondo S."/>
            <person name="Pangilinan J."/>
            <person name="Riley R."/>
            <person name="Labutti K."/>
            <person name="Andreopoulos B."/>
            <person name="Lipzen A."/>
            <person name="Chen C."/>
            <person name="Yanf M."/>
            <person name="Daum C."/>
            <person name="Ng V."/>
            <person name="Clum A."/>
            <person name="Steindorff A."/>
            <person name="Ohm R."/>
            <person name="Martin F."/>
            <person name="Silar P."/>
            <person name="Natvig D."/>
            <person name="Lalanne C."/>
            <person name="Gautier V."/>
            <person name="Ament-Velasquez S.L."/>
            <person name="Kruys A."/>
            <person name="Hutchinson M.I."/>
            <person name="Powell A.J."/>
            <person name="Barry K."/>
            <person name="Miller A.N."/>
            <person name="Grigoriev I.V."/>
            <person name="Debuchy R."/>
            <person name="Gladieux P."/>
            <person name="Thoren M.H."/>
            <person name="Johannesson H."/>
        </authorList>
    </citation>
    <scope>NUCLEOTIDE SEQUENCE</scope>
    <source>
        <strain evidence="9">CBS 606.72</strain>
    </source>
</reference>
<dbReference type="GO" id="GO:0000822">
    <property type="term" value="F:inositol hexakisphosphate binding"/>
    <property type="evidence" value="ECO:0007669"/>
    <property type="project" value="TreeGrafter"/>
</dbReference>
<dbReference type="AlphaFoldDB" id="A0AA39X534"/>
<keyword evidence="4 7" id="KW-1133">Transmembrane helix</keyword>
<dbReference type="Proteomes" id="UP001175000">
    <property type="component" value="Unassembled WGS sequence"/>
</dbReference>
<protein>
    <submittedName>
        <fullName evidence="9">SPX domain-containing protein</fullName>
    </submittedName>
</protein>
<dbReference type="CDD" id="cd14475">
    <property type="entry name" value="SPX_SYG1_like"/>
    <property type="match status" value="1"/>
</dbReference>
<dbReference type="PANTHER" id="PTHR10783:SF103">
    <property type="entry name" value="SOLUTE CARRIER FAMILY 53 MEMBER 1"/>
    <property type="match status" value="1"/>
</dbReference>
<gene>
    <name evidence="9" type="ORF">B0T14DRAFT_135141</name>
</gene>
<dbReference type="GO" id="GO:0005886">
    <property type="term" value="C:plasma membrane"/>
    <property type="evidence" value="ECO:0007669"/>
    <property type="project" value="TreeGrafter"/>
</dbReference>
<sequence>MKFGEELIAERVPEWADKYLDYKTGKKHIKAVADAIEREEAAFKAPVHRKSGLSRLSTRRRARTARAPESPVYQPPRASDAQSRVDPVAVALSRNDQGYNPSASSSRQTTPSPDGRTAAGLRHGVAADARPGAVGPEPSVLPRHQARGDAGDRQQDRTINALLAPFSGVRSRFFEGEMHPLNSTDPVEKAKSEFFHFLISELQKVDTFYRTKEEEAGARLQELRAQLQVMRHRRNDDILQGAQNLSEEDDQASRPLIERMKGSFTELASFGRSPKRKTIAHIVSAPILAPAVSDSQRRRDFVPKRVIEDEAVTYKDAKRKIKAALHEFYRSLDLIQSYAALNRTAFQKLNKKYDKNAGSTEKLEFMHNYVDRSNFVNSTVIEGHMKTTQDLFARYFERGNTKAALTKLRARKTKDESLSTFHNGVLVGLGLILSIQGFISALKLMFDDDVDDDLRKVVVSHLQIYGGYVLMLCMFWMFCLNCYIWTRAKINYPFIFEFDTRHTLDWRKMFGWSRPLSLVSGYPDWGNTDCYSDAASHFPPQESVLVCLFPLAALNGAVLPGRVP</sequence>
<organism evidence="9 10">
    <name type="scientific">Immersiella caudata</name>
    <dbReference type="NCBI Taxonomy" id="314043"/>
    <lineage>
        <taxon>Eukaryota</taxon>
        <taxon>Fungi</taxon>
        <taxon>Dikarya</taxon>
        <taxon>Ascomycota</taxon>
        <taxon>Pezizomycotina</taxon>
        <taxon>Sordariomycetes</taxon>
        <taxon>Sordariomycetidae</taxon>
        <taxon>Sordariales</taxon>
        <taxon>Lasiosphaeriaceae</taxon>
        <taxon>Immersiella</taxon>
    </lineage>
</organism>
<dbReference type="PROSITE" id="PS51382">
    <property type="entry name" value="SPX"/>
    <property type="match status" value="1"/>
</dbReference>
<evidence type="ECO:0000256" key="6">
    <source>
        <dbReference type="SAM" id="MobiDB-lite"/>
    </source>
</evidence>
<feature type="transmembrane region" description="Helical" evidence="7">
    <location>
        <begin position="421"/>
        <end position="442"/>
    </location>
</feature>
<dbReference type="PANTHER" id="PTHR10783">
    <property type="entry name" value="XENOTROPIC AND POLYTROPIC RETROVIRUS RECEPTOR 1-RELATED"/>
    <property type="match status" value="1"/>
</dbReference>
<dbReference type="GO" id="GO:0005794">
    <property type="term" value="C:Golgi apparatus"/>
    <property type="evidence" value="ECO:0007669"/>
    <property type="project" value="TreeGrafter"/>
</dbReference>
<keyword evidence="3 7" id="KW-0812">Transmembrane</keyword>
<evidence type="ECO:0000256" key="5">
    <source>
        <dbReference type="ARBA" id="ARBA00023136"/>
    </source>
</evidence>
<dbReference type="InterPro" id="IPR004342">
    <property type="entry name" value="EXS_C"/>
</dbReference>
<comment type="caution">
    <text evidence="9">The sequence shown here is derived from an EMBL/GenBank/DDBJ whole genome shotgun (WGS) entry which is preliminary data.</text>
</comment>
<feature type="compositionally biased region" description="Polar residues" evidence="6">
    <location>
        <begin position="94"/>
        <end position="112"/>
    </location>
</feature>
<dbReference type="EMBL" id="JAULSU010000002">
    <property type="protein sequence ID" value="KAK0627355.1"/>
    <property type="molecule type" value="Genomic_DNA"/>
</dbReference>
<dbReference type="Pfam" id="PF03105">
    <property type="entry name" value="SPX"/>
    <property type="match status" value="1"/>
</dbReference>
<dbReference type="InterPro" id="IPR004331">
    <property type="entry name" value="SPX_dom"/>
</dbReference>
<comment type="subcellular location">
    <subcellularLocation>
        <location evidence="1">Membrane</location>
        <topology evidence="1">Multi-pass membrane protein</topology>
    </subcellularLocation>
</comment>
<evidence type="ECO:0000256" key="1">
    <source>
        <dbReference type="ARBA" id="ARBA00004141"/>
    </source>
</evidence>
<keyword evidence="10" id="KW-1185">Reference proteome</keyword>
<evidence type="ECO:0000313" key="10">
    <source>
        <dbReference type="Proteomes" id="UP001175000"/>
    </source>
</evidence>
<dbReference type="Pfam" id="PF03124">
    <property type="entry name" value="EXS"/>
    <property type="match status" value="1"/>
</dbReference>
<keyword evidence="5 7" id="KW-0472">Membrane</keyword>
<evidence type="ECO:0000256" key="3">
    <source>
        <dbReference type="ARBA" id="ARBA00022692"/>
    </source>
</evidence>
<evidence type="ECO:0000256" key="2">
    <source>
        <dbReference type="ARBA" id="ARBA00009665"/>
    </source>
</evidence>
<feature type="compositionally biased region" description="Basic residues" evidence="6">
    <location>
        <begin position="46"/>
        <end position="64"/>
    </location>
</feature>
<feature type="region of interest" description="Disordered" evidence="6">
    <location>
        <begin position="44"/>
        <end position="155"/>
    </location>
</feature>
<accession>A0AA39X534</accession>
<dbReference type="GO" id="GO:0006817">
    <property type="term" value="P:phosphate ion transport"/>
    <property type="evidence" value="ECO:0007669"/>
    <property type="project" value="TreeGrafter"/>
</dbReference>
<name>A0AA39X534_9PEZI</name>
<feature type="transmembrane region" description="Helical" evidence="7">
    <location>
        <begin position="462"/>
        <end position="484"/>
    </location>
</feature>
<dbReference type="GO" id="GO:0016036">
    <property type="term" value="P:cellular response to phosphate starvation"/>
    <property type="evidence" value="ECO:0007669"/>
    <property type="project" value="TreeGrafter"/>
</dbReference>